<dbReference type="AlphaFoldDB" id="W9YC43"/>
<evidence type="ECO:0008006" key="4">
    <source>
        <dbReference type="Google" id="ProtNLM"/>
    </source>
</evidence>
<dbReference type="HOGENOM" id="CLU_033726_0_0_1"/>
<dbReference type="Proteomes" id="UP000019478">
    <property type="component" value="Unassembled WGS sequence"/>
</dbReference>
<evidence type="ECO:0000313" key="2">
    <source>
        <dbReference type="EMBL" id="EXJ87245.1"/>
    </source>
</evidence>
<dbReference type="STRING" id="1182542.W9YC43"/>
<dbReference type="GeneID" id="19168324"/>
<dbReference type="EMBL" id="AMGY01000003">
    <property type="protein sequence ID" value="EXJ87245.1"/>
    <property type="molecule type" value="Genomic_DNA"/>
</dbReference>
<evidence type="ECO:0000313" key="3">
    <source>
        <dbReference type="Proteomes" id="UP000019478"/>
    </source>
</evidence>
<evidence type="ECO:0000256" key="1">
    <source>
        <dbReference type="SAM" id="MobiDB-lite"/>
    </source>
</evidence>
<protein>
    <recommendedName>
        <fullName evidence="4">BZIP domain-containing protein</fullName>
    </recommendedName>
</protein>
<dbReference type="PANTHER" id="PTHR38116">
    <property type="entry name" value="CHROMOSOME 7, WHOLE GENOME SHOTGUN SEQUENCE"/>
    <property type="match status" value="1"/>
</dbReference>
<dbReference type="Pfam" id="PF11905">
    <property type="entry name" value="DUF3425"/>
    <property type="match status" value="1"/>
</dbReference>
<dbReference type="RefSeq" id="XP_007732524.1">
    <property type="nucleotide sequence ID" value="XM_007734334.1"/>
</dbReference>
<proteinExistence type="predicted"/>
<accession>W9YC43</accession>
<dbReference type="OrthoDB" id="2245989at2759"/>
<gene>
    <name evidence="2" type="ORF">A1O3_04204</name>
</gene>
<dbReference type="eggNOG" id="ENOG502RVUC">
    <property type="taxonomic scope" value="Eukaryota"/>
</dbReference>
<keyword evidence="3" id="KW-1185">Reference proteome</keyword>
<reference evidence="2 3" key="1">
    <citation type="submission" date="2013-03" db="EMBL/GenBank/DDBJ databases">
        <title>The Genome Sequence of Capronia epimyces CBS 606.96.</title>
        <authorList>
            <consortium name="The Broad Institute Genomics Platform"/>
            <person name="Cuomo C."/>
            <person name="de Hoog S."/>
            <person name="Gorbushina A."/>
            <person name="Walker B."/>
            <person name="Young S.K."/>
            <person name="Zeng Q."/>
            <person name="Gargeya S."/>
            <person name="Fitzgerald M."/>
            <person name="Haas B."/>
            <person name="Abouelleil A."/>
            <person name="Allen A.W."/>
            <person name="Alvarado L."/>
            <person name="Arachchi H.M."/>
            <person name="Berlin A.M."/>
            <person name="Chapman S.B."/>
            <person name="Gainer-Dewar J."/>
            <person name="Goldberg J."/>
            <person name="Griggs A."/>
            <person name="Gujja S."/>
            <person name="Hansen M."/>
            <person name="Howarth C."/>
            <person name="Imamovic A."/>
            <person name="Ireland A."/>
            <person name="Larimer J."/>
            <person name="McCowan C."/>
            <person name="Murphy C."/>
            <person name="Pearson M."/>
            <person name="Poon T.W."/>
            <person name="Priest M."/>
            <person name="Roberts A."/>
            <person name="Saif S."/>
            <person name="Shea T."/>
            <person name="Sisk P."/>
            <person name="Sykes S."/>
            <person name="Wortman J."/>
            <person name="Nusbaum C."/>
            <person name="Birren B."/>
        </authorList>
    </citation>
    <scope>NUCLEOTIDE SEQUENCE [LARGE SCALE GENOMIC DNA]</scope>
    <source>
        <strain evidence="2 3">CBS 606.96</strain>
    </source>
</reference>
<feature type="compositionally biased region" description="Basic residues" evidence="1">
    <location>
        <begin position="35"/>
        <end position="52"/>
    </location>
</feature>
<organism evidence="2 3">
    <name type="scientific">Capronia epimyces CBS 606.96</name>
    <dbReference type="NCBI Taxonomy" id="1182542"/>
    <lineage>
        <taxon>Eukaryota</taxon>
        <taxon>Fungi</taxon>
        <taxon>Dikarya</taxon>
        <taxon>Ascomycota</taxon>
        <taxon>Pezizomycotina</taxon>
        <taxon>Eurotiomycetes</taxon>
        <taxon>Chaetothyriomycetidae</taxon>
        <taxon>Chaetothyriales</taxon>
        <taxon>Herpotrichiellaceae</taxon>
        <taxon>Capronia</taxon>
    </lineage>
</organism>
<feature type="region of interest" description="Disordered" evidence="1">
    <location>
        <begin position="1"/>
        <end position="87"/>
    </location>
</feature>
<name>W9YC43_9EURO</name>
<comment type="caution">
    <text evidence="2">The sequence shown here is derived from an EMBL/GenBank/DDBJ whole genome shotgun (WGS) entry which is preliminary data.</text>
</comment>
<dbReference type="PANTHER" id="PTHR38116:SF1">
    <property type="entry name" value="BZIP DOMAIN-CONTAINING PROTEIN"/>
    <property type="match status" value="1"/>
</dbReference>
<dbReference type="InterPro" id="IPR021833">
    <property type="entry name" value="DUF3425"/>
</dbReference>
<sequence>MDLAPAGLDLKPSPHLTEAIDHNDDWTGLSDPAARRKLQNKLNQRARRRRQAPNKWTPVQSKINDVRQGHQRAQGQRFGTVTPPDQPANPRIQAAIPATTALALGFASLQNDGPRFPRFRFPLSSDHLIHLIHHNVYRAMLTNMVTLRITPFFTCEPRSSRDECGIISALPLPAAVPPPLEPTALQQRVHHAAWIDLFPLPALRDVLIRAQGSFDEDDLCLDILGTVSIKQAGLNRPSDPFRQDLDTSGDRKGIVVWGEPWSVSSWEVEEGFVKKWGWLIGHGCEELHRSTNKWRWYRGAERIDWTKLIVQDCS</sequence>